<keyword evidence="3" id="KW-1185">Reference proteome</keyword>
<reference evidence="2" key="1">
    <citation type="submission" date="2022-06" db="EMBL/GenBank/DDBJ databases">
        <title>Ornithinimicrobium JY.X270.</title>
        <authorList>
            <person name="Huang Y."/>
        </authorList>
    </citation>
    <scope>NUCLEOTIDE SEQUENCE</scope>
    <source>
        <strain evidence="2">JY.X270</strain>
    </source>
</reference>
<sequence>MWIYLLSSEAVEAVAVRETVMRGAMIEAGDLVTVRVNPDPALQLAPGEQMDSFVGQRAARDLSAGSLVTREAVTEQVMPAGGLSMVGLALTPALMPGEALLVGDSVRIVATPGQGGDPADFEAAGTLFPAEVVGVSRSSVDYAAETVVSVLVPQGQAAQIVQWASAGRVALVLDSRETN</sequence>
<dbReference type="RefSeq" id="WP_252624013.1">
    <property type="nucleotide sequence ID" value="NZ_CP099490.1"/>
</dbReference>
<protein>
    <submittedName>
        <fullName evidence="2">SAF domain-containing protein</fullName>
    </submittedName>
</protein>
<evidence type="ECO:0000313" key="3">
    <source>
        <dbReference type="Proteomes" id="UP001056535"/>
    </source>
</evidence>
<dbReference type="EMBL" id="CP099490">
    <property type="protein sequence ID" value="USQ78010.1"/>
    <property type="molecule type" value="Genomic_DNA"/>
</dbReference>
<dbReference type="CDD" id="cd11614">
    <property type="entry name" value="SAF_CpaB_FlgA_like"/>
    <property type="match status" value="1"/>
</dbReference>
<dbReference type="Proteomes" id="UP001056535">
    <property type="component" value="Chromosome"/>
</dbReference>
<accession>A0ABY4YMJ7</accession>
<evidence type="ECO:0000313" key="2">
    <source>
        <dbReference type="EMBL" id="USQ78010.1"/>
    </source>
</evidence>
<proteinExistence type="predicted"/>
<dbReference type="Pfam" id="PF08666">
    <property type="entry name" value="SAF"/>
    <property type="match status" value="1"/>
</dbReference>
<evidence type="ECO:0000259" key="1">
    <source>
        <dbReference type="SMART" id="SM00858"/>
    </source>
</evidence>
<dbReference type="InterPro" id="IPR013974">
    <property type="entry name" value="SAF"/>
</dbReference>
<feature type="domain" description="SAF" evidence="1">
    <location>
        <begin position="11"/>
        <end position="74"/>
    </location>
</feature>
<dbReference type="SMART" id="SM00858">
    <property type="entry name" value="SAF"/>
    <property type="match status" value="1"/>
</dbReference>
<name>A0ABY4YMJ7_9MICO</name>
<gene>
    <name evidence="2" type="ORF">NF557_07765</name>
</gene>
<organism evidence="2 3">
    <name type="scientific">Ornithinimicrobium cryptoxanthini</name>
    <dbReference type="NCBI Taxonomy" id="2934161"/>
    <lineage>
        <taxon>Bacteria</taxon>
        <taxon>Bacillati</taxon>
        <taxon>Actinomycetota</taxon>
        <taxon>Actinomycetes</taxon>
        <taxon>Micrococcales</taxon>
        <taxon>Ornithinimicrobiaceae</taxon>
        <taxon>Ornithinimicrobium</taxon>
    </lineage>
</organism>